<name>A0AAV1UA72_9STRA</name>
<comment type="caution">
    <text evidence="1">The sequence shown here is derived from an EMBL/GenBank/DDBJ whole genome shotgun (WGS) entry which is preliminary data.</text>
</comment>
<proteinExistence type="predicted"/>
<evidence type="ECO:0000313" key="1">
    <source>
        <dbReference type="EMBL" id="CAK7931509.1"/>
    </source>
</evidence>
<evidence type="ECO:0000313" key="2">
    <source>
        <dbReference type="Proteomes" id="UP001162060"/>
    </source>
</evidence>
<reference evidence="1" key="1">
    <citation type="submission" date="2024-01" db="EMBL/GenBank/DDBJ databases">
        <authorList>
            <person name="Webb A."/>
        </authorList>
    </citation>
    <scope>NUCLEOTIDE SEQUENCE</scope>
    <source>
        <strain evidence="1">Pm1</strain>
    </source>
</reference>
<organism evidence="1 2">
    <name type="scientific">Peronospora matthiolae</name>
    <dbReference type="NCBI Taxonomy" id="2874970"/>
    <lineage>
        <taxon>Eukaryota</taxon>
        <taxon>Sar</taxon>
        <taxon>Stramenopiles</taxon>
        <taxon>Oomycota</taxon>
        <taxon>Peronosporomycetes</taxon>
        <taxon>Peronosporales</taxon>
        <taxon>Peronosporaceae</taxon>
        <taxon>Peronospora</taxon>
    </lineage>
</organism>
<sequence length="310" mass="34076">MGNFLVSTVCHAHSRSEAAYAIVKAQVSALRASPLQRRCAAQQAALVRALASKMAVTATATSDWAAAAADQAGKVLVTFLVLAAQKLLASTRPSLALHHSDEDDVLDEFNAVFETTRAQRDSSKCRTELIRGMSETGEKAVRDHRQNKRRDDTRMIQSSDLDDEFVLLPEMEEDRGFYVAGLDGNEAEQYDDDDDDGCPTEGERLLQLASSIATTSLHVERFLLDGHSEKAEAVAKDVDELAAAASESEKKSIVRVLLAYCAYSRDWNYSSDMVVTASEYLRVWQGDEDRAFKSLAVLCNDVPRLCAAFE</sequence>
<dbReference type="EMBL" id="CAKLBY020000175">
    <property type="protein sequence ID" value="CAK7931509.1"/>
    <property type="molecule type" value="Genomic_DNA"/>
</dbReference>
<dbReference type="Proteomes" id="UP001162060">
    <property type="component" value="Unassembled WGS sequence"/>
</dbReference>
<gene>
    <name evidence="1" type="ORF">PM001_LOCUS16659</name>
</gene>
<accession>A0AAV1UA72</accession>
<dbReference type="AlphaFoldDB" id="A0AAV1UA72"/>
<protein>
    <submittedName>
        <fullName evidence="1">Uncharacterized protein</fullName>
    </submittedName>
</protein>